<sequence length="64" mass="6998">MSCPAVSCDSASVVPLHVDGWITGIVDVTPLVRRIRGHLDVRDVDAASVLLPAERLYPYPENRV</sequence>
<dbReference type="AlphaFoldDB" id="A0A7W5FGZ3"/>
<protein>
    <submittedName>
        <fullName evidence="1">Uncharacterized protein</fullName>
    </submittedName>
</protein>
<reference evidence="1 2" key="1">
    <citation type="submission" date="2020-08" db="EMBL/GenBank/DDBJ databases">
        <title>Genomic Encyclopedia of Type Strains, Phase III (KMG-III): the genomes of soil and plant-associated and newly described type strains.</title>
        <authorList>
            <person name="Whitman W."/>
        </authorList>
    </citation>
    <scope>NUCLEOTIDE SEQUENCE [LARGE SCALE GENOMIC DNA]</scope>
    <source>
        <strain evidence="1 2">CECT 3287</strain>
    </source>
</reference>
<gene>
    <name evidence="1" type="ORF">FHR83_005630</name>
</gene>
<organism evidence="1 2">
    <name type="scientific">Actinoplanes campanulatus</name>
    <dbReference type="NCBI Taxonomy" id="113559"/>
    <lineage>
        <taxon>Bacteria</taxon>
        <taxon>Bacillati</taxon>
        <taxon>Actinomycetota</taxon>
        <taxon>Actinomycetes</taxon>
        <taxon>Micromonosporales</taxon>
        <taxon>Micromonosporaceae</taxon>
        <taxon>Actinoplanes</taxon>
    </lineage>
</organism>
<name>A0A7W5FGZ3_9ACTN</name>
<evidence type="ECO:0000313" key="1">
    <source>
        <dbReference type="EMBL" id="MBB3097945.1"/>
    </source>
</evidence>
<proteinExistence type="predicted"/>
<dbReference type="Proteomes" id="UP000590749">
    <property type="component" value="Unassembled WGS sequence"/>
</dbReference>
<dbReference type="EMBL" id="JACHXF010000013">
    <property type="protein sequence ID" value="MBB3097945.1"/>
    <property type="molecule type" value="Genomic_DNA"/>
</dbReference>
<keyword evidence="2" id="KW-1185">Reference proteome</keyword>
<dbReference type="RefSeq" id="WP_183223567.1">
    <property type="nucleotide sequence ID" value="NZ_BMPW01000014.1"/>
</dbReference>
<comment type="caution">
    <text evidence="1">The sequence shown here is derived from an EMBL/GenBank/DDBJ whole genome shotgun (WGS) entry which is preliminary data.</text>
</comment>
<evidence type="ECO:0000313" key="2">
    <source>
        <dbReference type="Proteomes" id="UP000590749"/>
    </source>
</evidence>
<accession>A0A7W5FGZ3</accession>